<comment type="subcellular location">
    <subcellularLocation>
        <location evidence="2">Membrane</location>
        <topology evidence="2">Single-pass membrane protein</topology>
    </subcellularLocation>
</comment>
<keyword evidence="20" id="KW-1185">Reference proteome</keyword>
<comment type="catalytic activity">
    <reaction evidence="1">
        <text>S-ubiquitinyl-[E2 ubiquitin-conjugating enzyme]-L-cysteine + [acceptor protein]-L-lysine = [E2 ubiquitin-conjugating enzyme]-L-cysteine + N(6)-ubiquitinyl-[acceptor protein]-L-lysine.</text>
        <dbReference type="EC" id="2.3.2.27"/>
    </reaction>
</comment>
<evidence type="ECO:0000256" key="2">
    <source>
        <dbReference type="ARBA" id="ARBA00004167"/>
    </source>
</evidence>
<keyword evidence="9" id="KW-0863">Zinc-finger</keyword>
<feature type="chain" id="PRO_5041392149" description="RING-type E3 ubiquitin transferase" evidence="16">
    <location>
        <begin position="17"/>
        <end position="394"/>
    </location>
</feature>
<keyword evidence="11" id="KW-0862">Zinc</keyword>
<dbReference type="Proteomes" id="UP001168098">
    <property type="component" value="Unassembled WGS sequence"/>
</dbReference>
<feature type="signal peptide" evidence="16">
    <location>
        <begin position="1"/>
        <end position="16"/>
    </location>
</feature>
<keyword evidence="6 15" id="KW-0812">Transmembrane</keyword>
<dbReference type="SUPFAM" id="SSF56112">
    <property type="entry name" value="Protein kinase-like (PK-like)"/>
    <property type="match status" value="1"/>
</dbReference>
<evidence type="ECO:0000256" key="5">
    <source>
        <dbReference type="ARBA" id="ARBA00022679"/>
    </source>
</evidence>
<evidence type="ECO:0000256" key="11">
    <source>
        <dbReference type="ARBA" id="ARBA00022833"/>
    </source>
</evidence>
<sequence length="394" mass="45923">MAISLFFFFLFMRLFAEINGGSQDECKMSRCSHKGPVIRFPFWLKDHPDSCGCPGFELSCSEKKQTMLELPYSVKLSVEKINYTSQEIFVRFPDYCLQRQILNLNLSASPFQFPDKYSIYDFTFFNCSESKSELNAFSSVPCSFLSSNPVYVTPSICLLSEVNLTSCRKIFNATVPQYIFYREYDFSMNWLNPMCGSCEADGKKCQRKKNNSTEPEIECIDKPEKSLLSFTGGPIDKMVPKVIFHSPMLHVILGFLHLTFGIFIIFIVYRSNRLKREHKINVQKFLEDYKALKLLRYSYADIKKITNNFKNKLSQGGYGTIYKGKLSNEVFVVIKIFNDFKGNGEEFINEVRTIGTIHHINVLMFIVLACYYLKWWEERRLILMLWKTLAKHTF</sequence>
<comment type="caution">
    <text evidence="19">The sequence shown here is derived from an EMBL/GenBank/DDBJ whole genome shotgun (WGS) entry which is preliminary data.</text>
</comment>
<evidence type="ECO:0000256" key="13">
    <source>
        <dbReference type="ARBA" id="ARBA00023136"/>
    </source>
</evidence>
<dbReference type="InterPro" id="IPR001245">
    <property type="entry name" value="Ser-Thr/Tyr_kinase_cat_dom"/>
</dbReference>
<dbReference type="GO" id="GO:0061630">
    <property type="term" value="F:ubiquitin protein ligase activity"/>
    <property type="evidence" value="ECO:0007669"/>
    <property type="project" value="UniProtKB-EC"/>
</dbReference>
<dbReference type="EMBL" id="JARBHA010000016">
    <property type="protein sequence ID" value="KAJ9679802.1"/>
    <property type="molecule type" value="Genomic_DNA"/>
</dbReference>
<evidence type="ECO:0000256" key="15">
    <source>
        <dbReference type="SAM" id="Phobius"/>
    </source>
</evidence>
<dbReference type="Pfam" id="PF13947">
    <property type="entry name" value="GUB_WAK_bind"/>
    <property type="match status" value="1"/>
</dbReference>
<evidence type="ECO:0000256" key="10">
    <source>
        <dbReference type="ARBA" id="ARBA00022786"/>
    </source>
</evidence>
<dbReference type="InterPro" id="IPR025287">
    <property type="entry name" value="WAK_GUB"/>
</dbReference>
<evidence type="ECO:0000259" key="18">
    <source>
        <dbReference type="Pfam" id="PF13947"/>
    </source>
</evidence>
<evidence type="ECO:0000256" key="16">
    <source>
        <dbReference type="SAM" id="SignalP"/>
    </source>
</evidence>
<dbReference type="PANTHER" id="PTHR46279:SF9">
    <property type="entry name" value="OS01G0116300 PROTEIN"/>
    <property type="match status" value="1"/>
</dbReference>
<dbReference type="GO" id="GO:0030247">
    <property type="term" value="F:polysaccharide binding"/>
    <property type="evidence" value="ECO:0007669"/>
    <property type="project" value="InterPro"/>
</dbReference>
<feature type="transmembrane region" description="Helical" evidence="15">
    <location>
        <begin position="248"/>
        <end position="269"/>
    </location>
</feature>
<proteinExistence type="inferred from homology"/>
<dbReference type="InterPro" id="IPR046948">
    <property type="entry name" value="ATL20-22-like"/>
</dbReference>
<evidence type="ECO:0000259" key="17">
    <source>
        <dbReference type="Pfam" id="PF07714"/>
    </source>
</evidence>
<dbReference type="EC" id="2.3.2.27" evidence="4"/>
<feature type="domain" description="Serine-threonine/tyrosine-protein kinase catalytic" evidence="17">
    <location>
        <begin position="309"/>
        <end position="367"/>
    </location>
</feature>
<evidence type="ECO:0000256" key="6">
    <source>
        <dbReference type="ARBA" id="ARBA00022692"/>
    </source>
</evidence>
<dbReference type="GO" id="GO:0004672">
    <property type="term" value="F:protein kinase activity"/>
    <property type="evidence" value="ECO:0007669"/>
    <property type="project" value="InterPro"/>
</dbReference>
<evidence type="ECO:0000256" key="1">
    <source>
        <dbReference type="ARBA" id="ARBA00000900"/>
    </source>
</evidence>
<dbReference type="Gene3D" id="3.30.200.20">
    <property type="entry name" value="Phosphorylase Kinase, domain 1"/>
    <property type="match status" value="1"/>
</dbReference>
<evidence type="ECO:0000256" key="4">
    <source>
        <dbReference type="ARBA" id="ARBA00012483"/>
    </source>
</evidence>
<keyword evidence="13 15" id="KW-0472">Membrane</keyword>
<keyword evidence="12 15" id="KW-1133">Transmembrane helix</keyword>
<dbReference type="InterPro" id="IPR011009">
    <property type="entry name" value="Kinase-like_dom_sf"/>
</dbReference>
<evidence type="ECO:0000313" key="19">
    <source>
        <dbReference type="EMBL" id="KAJ9679802.1"/>
    </source>
</evidence>
<organism evidence="19 20">
    <name type="scientific">Vitis rotundifolia</name>
    <name type="common">Muscadine grape</name>
    <dbReference type="NCBI Taxonomy" id="103349"/>
    <lineage>
        <taxon>Eukaryota</taxon>
        <taxon>Viridiplantae</taxon>
        <taxon>Streptophyta</taxon>
        <taxon>Embryophyta</taxon>
        <taxon>Tracheophyta</taxon>
        <taxon>Spermatophyta</taxon>
        <taxon>Magnoliopsida</taxon>
        <taxon>eudicotyledons</taxon>
        <taxon>Gunneridae</taxon>
        <taxon>Pentapetalae</taxon>
        <taxon>rosids</taxon>
        <taxon>Vitales</taxon>
        <taxon>Vitaceae</taxon>
        <taxon>Viteae</taxon>
        <taxon>Vitis</taxon>
    </lineage>
</organism>
<accession>A0AA38Z083</accession>
<feature type="domain" description="Wall-associated receptor kinase galacturonan-binding" evidence="18">
    <location>
        <begin position="26"/>
        <end position="90"/>
    </location>
</feature>
<keyword evidence="7" id="KW-0479">Metal-binding</keyword>
<evidence type="ECO:0000256" key="14">
    <source>
        <dbReference type="ARBA" id="ARBA00024209"/>
    </source>
</evidence>
<evidence type="ECO:0000313" key="20">
    <source>
        <dbReference type="Proteomes" id="UP001168098"/>
    </source>
</evidence>
<evidence type="ECO:0000256" key="3">
    <source>
        <dbReference type="ARBA" id="ARBA00004906"/>
    </source>
</evidence>
<comment type="pathway">
    <text evidence="3">Protein modification; protein ubiquitination.</text>
</comment>
<dbReference type="GO" id="GO:0016020">
    <property type="term" value="C:membrane"/>
    <property type="evidence" value="ECO:0007669"/>
    <property type="project" value="UniProtKB-SubCell"/>
</dbReference>
<reference evidence="19 20" key="1">
    <citation type="journal article" date="2023" name="BMC Biotechnol.">
        <title>Vitis rotundifolia cv Carlos genome sequencing.</title>
        <authorList>
            <person name="Huff M."/>
            <person name="Hulse-Kemp A."/>
            <person name="Scheffler B."/>
            <person name="Youngblood R."/>
            <person name="Simpson S."/>
            <person name="Babiker E."/>
            <person name="Staton M."/>
        </authorList>
    </citation>
    <scope>NUCLEOTIDE SEQUENCE [LARGE SCALE GENOMIC DNA]</scope>
    <source>
        <tissue evidence="19">Leaf</tissue>
    </source>
</reference>
<dbReference type="PANTHER" id="PTHR46279">
    <property type="entry name" value="RING/U-BOX SUPERFAMILY PROTEIN"/>
    <property type="match status" value="1"/>
</dbReference>
<protein>
    <recommendedName>
        <fullName evidence="4">RING-type E3 ubiquitin transferase</fullName>
        <ecNumber evidence="4">2.3.2.27</ecNumber>
    </recommendedName>
</protein>
<evidence type="ECO:0000256" key="7">
    <source>
        <dbReference type="ARBA" id="ARBA00022723"/>
    </source>
</evidence>
<dbReference type="Pfam" id="PF07714">
    <property type="entry name" value="PK_Tyr_Ser-Thr"/>
    <property type="match status" value="1"/>
</dbReference>
<keyword evidence="5" id="KW-0808">Transferase</keyword>
<name>A0AA38Z083_VITRO</name>
<keyword evidence="10" id="KW-0833">Ubl conjugation pathway</keyword>
<comment type="similarity">
    <text evidence="14">Belongs to the RING-type zinc finger family. ATL subfamily.</text>
</comment>
<dbReference type="GO" id="GO:0008270">
    <property type="term" value="F:zinc ion binding"/>
    <property type="evidence" value="ECO:0007669"/>
    <property type="project" value="UniProtKB-KW"/>
</dbReference>
<feature type="transmembrane region" description="Helical" evidence="15">
    <location>
        <begin position="357"/>
        <end position="376"/>
    </location>
</feature>
<evidence type="ECO:0000256" key="8">
    <source>
        <dbReference type="ARBA" id="ARBA00022729"/>
    </source>
</evidence>
<keyword evidence="8 16" id="KW-0732">Signal</keyword>
<evidence type="ECO:0000256" key="9">
    <source>
        <dbReference type="ARBA" id="ARBA00022771"/>
    </source>
</evidence>
<evidence type="ECO:0000256" key="12">
    <source>
        <dbReference type="ARBA" id="ARBA00022989"/>
    </source>
</evidence>
<dbReference type="AlphaFoldDB" id="A0AA38Z083"/>
<gene>
    <name evidence="19" type="ORF">PVL29_021651</name>
</gene>